<evidence type="ECO:0000256" key="2">
    <source>
        <dbReference type="SAM" id="SignalP"/>
    </source>
</evidence>
<organism evidence="3 4">
    <name type="scientific">Serendipita indica (strain DSM 11827)</name>
    <name type="common">Root endophyte fungus</name>
    <name type="synonym">Piriformospora indica</name>
    <dbReference type="NCBI Taxonomy" id="1109443"/>
    <lineage>
        <taxon>Eukaryota</taxon>
        <taxon>Fungi</taxon>
        <taxon>Dikarya</taxon>
        <taxon>Basidiomycota</taxon>
        <taxon>Agaricomycotina</taxon>
        <taxon>Agaricomycetes</taxon>
        <taxon>Sebacinales</taxon>
        <taxon>Serendipitaceae</taxon>
        <taxon>Serendipita</taxon>
    </lineage>
</organism>
<dbReference type="CDD" id="cd00920">
    <property type="entry name" value="Cupredoxin"/>
    <property type="match status" value="1"/>
</dbReference>
<evidence type="ECO:0000256" key="1">
    <source>
        <dbReference type="SAM" id="MobiDB-lite"/>
    </source>
</evidence>
<accession>G4TDR5</accession>
<proteinExistence type="predicted"/>
<evidence type="ECO:0000313" key="4">
    <source>
        <dbReference type="Proteomes" id="UP000007148"/>
    </source>
</evidence>
<comment type="caution">
    <text evidence="3">The sequence shown here is derived from an EMBL/GenBank/DDBJ whole genome shotgun (WGS) entry which is preliminary data.</text>
</comment>
<feature type="signal peptide" evidence="2">
    <location>
        <begin position="1"/>
        <end position="18"/>
    </location>
</feature>
<protein>
    <recommendedName>
        <fullName evidence="5">Phytocyanin domain-containing protein</fullName>
    </recommendedName>
</protein>
<dbReference type="Proteomes" id="UP000007148">
    <property type="component" value="Unassembled WGS sequence"/>
</dbReference>
<dbReference type="PANTHER" id="PTHR34883">
    <property type="entry name" value="SERINE-RICH PROTEIN, PUTATIVE-RELATED-RELATED"/>
    <property type="match status" value="1"/>
</dbReference>
<dbReference type="PANTHER" id="PTHR34883:SF15">
    <property type="entry name" value="EXTRACELLULAR SERINE-RICH PROTEIN"/>
    <property type="match status" value="1"/>
</dbReference>
<sequence length="202" mass="21376">MRASTLVLSLSSVLLASAADYQIFVGGPDGIFIPNNVTVNTSDTVTFTFVNGSHSVMQSNFVFPCQFINNNEPGVNGFNSGIRPANNGTSITNFTVTITPEMMNGTTWFYDGSDHSCGWDDTAAGGFNLREESNETLAGYLRNAARLFGEEAQEANQTMSSTRTARPTSTSTVSDSGALRSLTVQLSLSAALVAAALAVTTF</sequence>
<feature type="region of interest" description="Disordered" evidence="1">
    <location>
        <begin position="153"/>
        <end position="174"/>
    </location>
</feature>
<dbReference type="eggNOG" id="ENOG502SNC2">
    <property type="taxonomic scope" value="Eukaryota"/>
</dbReference>
<evidence type="ECO:0000313" key="3">
    <source>
        <dbReference type="EMBL" id="CCA69454.1"/>
    </source>
</evidence>
<feature type="chain" id="PRO_5003468391" description="Phytocyanin domain-containing protein" evidence="2">
    <location>
        <begin position="19"/>
        <end position="202"/>
    </location>
</feature>
<dbReference type="OrthoDB" id="2331100at2759"/>
<reference evidence="3 4" key="1">
    <citation type="journal article" date="2011" name="PLoS Pathog.">
        <title>Endophytic Life Strategies Decoded by Genome and Transcriptome Analyses of the Mutualistic Root Symbiont Piriformospora indica.</title>
        <authorList>
            <person name="Zuccaro A."/>
            <person name="Lahrmann U."/>
            <person name="Guldener U."/>
            <person name="Langen G."/>
            <person name="Pfiffi S."/>
            <person name="Biedenkopf D."/>
            <person name="Wong P."/>
            <person name="Samans B."/>
            <person name="Grimm C."/>
            <person name="Basiewicz M."/>
            <person name="Murat C."/>
            <person name="Martin F."/>
            <person name="Kogel K.H."/>
        </authorList>
    </citation>
    <scope>NUCLEOTIDE SEQUENCE [LARGE SCALE GENOMIC DNA]</scope>
    <source>
        <strain evidence="3 4">DSM 11827</strain>
    </source>
</reference>
<keyword evidence="4" id="KW-1185">Reference proteome</keyword>
<dbReference type="EMBL" id="CAFZ01000055">
    <property type="protein sequence ID" value="CCA69454.1"/>
    <property type="molecule type" value="Genomic_DNA"/>
</dbReference>
<dbReference type="HOGENOM" id="CLU_053381_6_0_1"/>
<dbReference type="AlphaFoldDB" id="G4TDR5"/>
<dbReference type="InterPro" id="IPR052953">
    <property type="entry name" value="Ser-rich/MCO-related"/>
</dbReference>
<feature type="compositionally biased region" description="Low complexity" evidence="1">
    <location>
        <begin position="158"/>
        <end position="174"/>
    </location>
</feature>
<keyword evidence="2" id="KW-0732">Signal</keyword>
<dbReference type="InParanoid" id="G4TDR5"/>
<evidence type="ECO:0008006" key="5">
    <source>
        <dbReference type="Google" id="ProtNLM"/>
    </source>
</evidence>
<dbReference type="OMA" id="FFDYNTC"/>
<gene>
    <name evidence="3" type="ORF">PIIN_03354</name>
</gene>
<dbReference type="SUPFAM" id="SSF49503">
    <property type="entry name" value="Cupredoxins"/>
    <property type="match status" value="1"/>
</dbReference>
<dbReference type="InterPro" id="IPR008972">
    <property type="entry name" value="Cupredoxin"/>
</dbReference>
<name>G4TDR5_SERID</name>
<dbReference type="Gene3D" id="2.60.40.420">
    <property type="entry name" value="Cupredoxins - blue copper proteins"/>
    <property type="match status" value="1"/>
</dbReference>